<accession>A0ABR0E5K8</accession>
<dbReference type="InterPro" id="IPR010730">
    <property type="entry name" value="HET"/>
</dbReference>
<reference evidence="2 3" key="1">
    <citation type="journal article" date="2023" name="G3 (Bethesda)">
        <title>A chromosome-level genome assembly of Zasmidium syzygii isolated from banana leaves.</title>
        <authorList>
            <person name="van Westerhoven A.C."/>
            <person name="Mehrabi R."/>
            <person name="Talebi R."/>
            <person name="Steentjes M.B.F."/>
            <person name="Corcolon B."/>
            <person name="Chong P.A."/>
            <person name="Kema G.H.J."/>
            <person name="Seidl M.F."/>
        </authorList>
    </citation>
    <scope>NUCLEOTIDE SEQUENCE [LARGE SCALE GENOMIC DNA]</scope>
    <source>
        <strain evidence="2 3">P124</strain>
    </source>
</reference>
<proteinExistence type="predicted"/>
<keyword evidence="3" id="KW-1185">Reference proteome</keyword>
<dbReference type="InterPro" id="IPR052895">
    <property type="entry name" value="HetReg/Transcr_Mod"/>
</dbReference>
<comment type="caution">
    <text evidence="2">The sequence shown here is derived from an EMBL/GenBank/DDBJ whole genome shotgun (WGS) entry which is preliminary data.</text>
</comment>
<name>A0ABR0E5K8_ZASCE</name>
<dbReference type="EMBL" id="JAXOVC010000010">
    <property type="protein sequence ID" value="KAK4496704.1"/>
    <property type="molecule type" value="Genomic_DNA"/>
</dbReference>
<gene>
    <name evidence="2" type="ORF">PRZ48_012687</name>
</gene>
<dbReference type="Proteomes" id="UP001305779">
    <property type="component" value="Unassembled WGS sequence"/>
</dbReference>
<dbReference type="PANTHER" id="PTHR24148">
    <property type="entry name" value="ANKYRIN REPEAT DOMAIN-CONTAINING PROTEIN 39 HOMOLOG-RELATED"/>
    <property type="match status" value="1"/>
</dbReference>
<sequence>MDNYRYRMLAKGEIRTLSLEPAEFDDPIHVSIQPTQLLSDPLKQNDQSFVAAKYEAVSYAWGSSYLSQSIIVNNKHRLSVTDSCFQALKHFRFLGATRTLWIDAICIDQKNLAEKSVQVGMMGQIYQNANDVLVWLGPSDGQVYLAFAMLKAVAYRTGDLSSEEQVATVLYEAQDTDDWEGWDTYKDLTDPNGDFHCPCCPRTGKFETAREAYEMAAAAIDQLAHRDWFCRLWVAQEVALARDSLWMYCGHHIATFSIMSNFTGYVNYGEGLSGEPRSWFMANCRGSALTNMQSITNIRDHVVQKDTDFVRILFQSWHMACKDPLDRIYAIRSITDIAQWAAVTVDYSMERSVLYSQIVSESIEHTKEPGHFASPPAILLTIASLSRSLTDHAWPSWIPDFDALCLAGTTFGTLKAIAEESSISGSSGCTMVRDAGERCKVGREVEHNEFNAWSSRCSSFLRSGGLTAQLATTRERSPCKGYQNGRLTDLENTHCGFDQLSTVTRQDTKLCENHEHRALAVLLALSCDTDESRAFLLNWLQKAGGPLSNMDPDCVLAAIDVQGAMFFGWVPPATKHGDRMCFLLGAPFPFVVREAPRRETYTLIGDALLPGIREIDTGWDDEVEQFITLC</sequence>
<evidence type="ECO:0000313" key="3">
    <source>
        <dbReference type="Proteomes" id="UP001305779"/>
    </source>
</evidence>
<evidence type="ECO:0000313" key="2">
    <source>
        <dbReference type="EMBL" id="KAK4496704.1"/>
    </source>
</evidence>
<organism evidence="2 3">
    <name type="scientific">Zasmidium cellare</name>
    <name type="common">Wine cellar mold</name>
    <name type="synonym">Racodium cellare</name>
    <dbReference type="NCBI Taxonomy" id="395010"/>
    <lineage>
        <taxon>Eukaryota</taxon>
        <taxon>Fungi</taxon>
        <taxon>Dikarya</taxon>
        <taxon>Ascomycota</taxon>
        <taxon>Pezizomycotina</taxon>
        <taxon>Dothideomycetes</taxon>
        <taxon>Dothideomycetidae</taxon>
        <taxon>Mycosphaerellales</taxon>
        <taxon>Mycosphaerellaceae</taxon>
        <taxon>Zasmidium</taxon>
    </lineage>
</organism>
<dbReference type="Pfam" id="PF06985">
    <property type="entry name" value="HET"/>
    <property type="match status" value="1"/>
</dbReference>
<feature type="domain" description="Heterokaryon incompatibility" evidence="1">
    <location>
        <begin position="54"/>
        <end position="237"/>
    </location>
</feature>
<evidence type="ECO:0000259" key="1">
    <source>
        <dbReference type="Pfam" id="PF06985"/>
    </source>
</evidence>
<dbReference type="PANTHER" id="PTHR24148:SF73">
    <property type="entry name" value="HET DOMAIN PROTEIN (AFU_ORTHOLOGUE AFUA_8G01020)"/>
    <property type="match status" value="1"/>
</dbReference>
<protein>
    <recommendedName>
        <fullName evidence="1">Heterokaryon incompatibility domain-containing protein</fullName>
    </recommendedName>
</protein>